<dbReference type="InterPro" id="IPR003593">
    <property type="entry name" value="AAA+_ATPase"/>
</dbReference>
<evidence type="ECO:0000313" key="2">
    <source>
        <dbReference type="EMBL" id="MBW4546961.1"/>
    </source>
</evidence>
<evidence type="ECO:0000259" key="1">
    <source>
        <dbReference type="SMART" id="SM00382"/>
    </source>
</evidence>
<accession>A0A951UCT1</accession>
<dbReference type="Pfam" id="PF13304">
    <property type="entry name" value="AAA_21"/>
    <property type="match status" value="1"/>
</dbReference>
<name>A0A951UCT1_9CYAN</name>
<sequence length="651" mass="75286">MRLSFLRVHKSIASFPETELPNFVVLTGVNGAGKSHLLEAIENGSMQIDDIVVNNQTRPIRRFDWTNLIPQDTGAFAPYEITQERYNFWNELSQYIKEYRPQISQTLQQLNRFDLDKLEISELISLTPEKLILTGSTPEQANQIIQAIQSATSSATQNVAARFTQNDPNNRSRLVSLFQRNTNKPFIAFEENDFYEHFPSSWQPIDMFQQSFSRLFANYQSNWLRNRIRYVANHDGESVTFLTDEEFVDRYGEPPWDFVNSVLEAANLDFRINHPPKYDDRPYEPILTDKIRNSQVKFNNLSSGERVLMSFALCLYYAGDRRQIVDYPKILLFDEIDAPLHPSMTQSLLSTIQDVLVNHHGIKVILTTHSPSTVALAPEESLYAMYKTDQRRMQKTTKDKALSILTTGVPTLSIDYENRRQVFVESHYDVQFYERLYEKLREYLIPEVSLNFIASGARGNGNCEQVKDIVNKLKNGGSRTVYGIIDWDLTNCGNERIKVLGKGNRYSIENYILDPVLVAAFLLREKWIERSAIGLSMHENYTNFVTFDSTRLQEVADFVVNKVKPHILPTIEDDKLLCQYLSGQVISLPKWFLHTQGHDLETTLKNAFQELRRFQKESQLKLEIIAKVIDDVPSLIPYDFVCLLKEIQNIQ</sequence>
<feature type="domain" description="AAA+ ATPase" evidence="1">
    <location>
        <begin position="20"/>
        <end position="389"/>
    </location>
</feature>
<keyword evidence="2" id="KW-0067">ATP-binding</keyword>
<comment type="caution">
    <text evidence="2">The sequence shown here is derived from an EMBL/GenBank/DDBJ whole genome shotgun (WGS) entry which is preliminary data.</text>
</comment>
<dbReference type="AlphaFoldDB" id="A0A951UCT1"/>
<dbReference type="GO" id="GO:0005524">
    <property type="term" value="F:ATP binding"/>
    <property type="evidence" value="ECO:0007669"/>
    <property type="project" value="UniProtKB-KW"/>
</dbReference>
<dbReference type="GO" id="GO:0016887">
    <property type="term" value="F:ATP hydrolysis activity"/>
    <property type="evidence" value="ECO:0007669"/>
    <property type="project" value="InterPro"/>
</dbReference>
<dbReference type="Gene3D" id="3.40.50.300">
    <property type="entry name" value="P-loop containing nucleotide triphosphate hydrolases"/>
    <property type="match status" value="1"/>
</dbReference>
<dbReference type="SUPFAM" id="SSF52540">
    <property type="entry name" value="P-loop containing nucleoside triphosphate hydrolases"/>
    <property type="match status" value="1"/>
</dbReference>
<gene>
    <name evidence="2" type="ORF">KME25_21335</name>
</gene>
<protein>
    <submittedName>
        <fullName evidence="2">ATP-binding protein</fullName>
    </submittedName>
</protein>
<dbReference type="InterPro" id="IPR027417">
    <property type="entry name" value="P-loop_NTPase"/>
</dbReference>
<dbReference type="InterPro" id="IPR003959">
    <property type="entry name" value="ATPase_AAA_core"/>
</dbReference>
<reference evidence="2" key="2">
    <citation type="journal article" date="2022" name="Microbiol. Resour. Announc.">
        <title>Metagenome Sequencing to Explore Phylogenomics of Terrestrial Cyanobacteria.</title>
        <authorList>
            <person name="Ward R.D."/>
            <person name="Stajich J.E."/>
            <person name="Johansen J.R."/>
            <person name="Huntemann M."/>
            <person name="Clum A."/>
            <person name="Foster B."/>
            <person name="Foster B."/>
            <person name="Roux S."/>
            <person name="Palaniappan K."/>
            <person name="Varghese N."/>
            <person name="Mukherjee S."/>
            <person name="Reddy T.B.K."/>
            <person name="Daum C."/>
            <person name="Copeland A."/>
            <person name="Chen I.A."/>
            <person name="Ivanova N.N."/>
            <person name="Kyrpides N.C."/>
            <person name="Shapiro N."/>
            <person name="Eloe-Fadrosh E.A."/>
            <person name="Pietrasiak N."/>
        </authorList>
    </citation>
    <scope>NUCLEOTIDE SEQUENCE</scope>
    <source>
        <strain evidence="2">CPER-KK1</strain>
    </source>
</reference>
<dbReference type="Proteomes" id="UP000753908">
    <property type="component" value="Unassembled WGS sequence"/>
</dbReference>
<dbReference type="PANTHER" id="PTHR43581:SF4">
    <property type="entry name" value="ATP_GTP PHOSPHATASE"/>
    <property type="match status" value="1"/>
</dbReference>
<reference evidence="2" key="1">
    <citation type="submission" date="2021-05" db="EMBL/GenBank/DDBJ databases">
        <authorList>
            <person name="Pietrasiak N."/>
            <person name="Ward R."/>
            <person name="Stajich J.E."/>
            <person name="Kurbessoian T."/>
        </authorList>
    </citation>
    <scope>NUCLEOTIDE SEQUENCE</scope>
    <source>
        <strain evidence="2">CPER-KK1</strain>
    </source>
</reference>
<keyword evidence="2" id="KW-0547">Nucleotide-binding</keyword>
<dbReference type="SMART" id="SM00382">
    <property type="entry name" value="AAA"/>
    <property type="match status" value="1"/>
</dbReference>
<dbReference type="EMBL" id="JAHHIF010000033">
    <property type="protein sequence ID" value="MBW4546961.1"/>
    <property type="molecule type" value="Genomic_DNA"/>
</dbReference>
<proteinExistence type="predicted"/>
<dbReference type="PANTHER" id="PTHR43581">
    <property type="entry name" value="ATP/GTP PHOSPHATASE"/>
    <property type="match status" value="1"/>
</dbReference>
<evidence type="ECO:0000313" key="3">
    <source>
        <dbReference type="Proteomes" id="UP000753908"/>
    </source>
</evidence>
<dbReference type="CDD" id="cd00267">
    <property type="entry name" value="ABC_ATPase"/>
    <property type="match status" value="1"/>
</dbReference>
<organism evidence="2 3">
    <name type="scientific">Symplocastrum torsivum CPER-KK1</name>
    <dbReference type="NCBI Taxonomy" id="450513"/>
    <lineage>
        <taxon>Bacteria</taxon>
        <taxon>Bacillati</taxon>
        <taxon>Cyanobacteriota</taxon>
        <taxon>Cyanophyceae</taxon>
        <taxon>Oscillatoriophycideae</taxon>
        <taxon>Oscillatoriales</taxon>
        <taxon>Microcoleaceae</taxon>
        <taxon>Symplocastrum</taxon>
    </lineage>
</organism>
<dbReference type="InterPro" id="IPR051396">
    <property type="entry name" value="Bact_Antivir_Def_Nuclease"/>
</dbReference>